<evidence type="ECO:0000313" key="1">
    <source>
        <dbReference type="EMBL" id="KAK0656957.1"/>
    </source>
</evidence>
<organism evidence="1 2">
    <name type="scientific">Cercophora newfieldiana</name>
    <dbReference type="NCBI Taxonomy" id="92897"/>
    <lineage>
        <taxon>Eukaryota</taxon>
        <taxon>Fungi</taxon>
        <taxon>Dikarya</taxon>
        <taxon>Ascomycota</taxon>
        <taxon>Pezizomycotina</taxon>
        <taxon>Sordariomycetes</taxon>
        <taxon>Sordariomycetidae</taxon>
        <taxon>Sordariales</taxon>
        <taxon>Lasiosphaeriaceae</taxon>
        <taxon>Cercophora</taxon>
    </lineage>
</organism>
<accession>A0AA39YQU4</accession>
<comment type="caution">
    <text evidence="1">The sequence shown here is derived from an EMBL/GenBank/DDBJ whole genome shotgun (WGS) entry which is preliminary data.</text>
</comment>
<gene>
    <name evidence="1" type="ORF">B0T16DRAFT_49623</name>
</gene>
<dbReference type="AlphaFoldDB" id="A0AA39YQU4"/>
<dbReference type="EMBL" id="JAULSV010000001">
    <property type="protein sequence ID" value="KAK0656957.1"/>
    <property type="molecule type" value="Genomic_DNA"/>
</dbReference>
<evidence type="ECO:0000313" key="2">
    <source>
        <dbReference type="Proteomes" id="UP001174936"/>
    </source>
</evidence>
<name>A0AA39YQU4_9PEZI</name>
<reference evidence="1" key="1">
    <citation type="submission" date="2023-06" db="EMBL/GenBank/DDBJ databases">
        <title>Genome-scale phylogeny and comparative genomics of the fungal order Sordariales.</title>
        <authorList>
            <consortium name="Lawrence Berkeley National Laboratory"/>
            <person name="Hensen N."/>
            <person name="Bonometti L."/>
            <person name="Westerberg I."/>
            <person name="Brannstrom I.O."/>
            <person name="Guillou S."/>
            <person name="Cros-Aarteil S."/>
            <person name="Calhoun S."/>
            <person name="Haridas S."/>
            <person name="Kuo A."/>
            <person name="Mondo S."/>
            <person name="Pangilinan J."/>
            <person name="Riley R."/>
            <person name="Labutti K."/>
            <person name="Andreopoulos B."/>
            <person name="Lipzen A."/>
            <person name="Chen C."/>
            <person name="Yanf M."/>
            <person name="Daum C."/>
            <person name="Ng V."/>
            <person name="Clum A."/>
            <person name="Steindorff A."/>
            <person name="Ohm R."/>
            <person name="Martin F."/>
            <person name="Silar P."/>
            <person name="Natvig D."/>
            <person name="Lalanne C."/>
            <person name="Gautier V."/>
            <person name="Ament-Velasquez S.L."/>
            <person name="Kruys A."/>
            <person name="Hutchinson M.I."/>
            <person name="Powell A.J."/>
            <person name="Barry K."/>
            <person name="Miller A.N."/>
            <person name="Grigoriev I.V."/>
            <person name="Debuchy R."/>
            <person name="Gladieux P."/>
            <person name="Thoren M.H."/>
            <person name="Johannesson H."/>
        </authorList>
    </citation>
    <scope>NUCLEOTIDE SEQUENCE</scope>
    <source>
        <strain evidence="1">SMH2532-1</strain>
    </source>
</reference>
<sequence length="61" mass="6589">MPDSVSSNISYQAQRINSVFGLCLRLHGVGGWKGFICGLIAPTPQNPSISAVFRFLADPPR</sequence>
<dbReference type="Proteomes" id="UP001174936">
    <property type="component" value="Unassembled WGS sequence"/>
</dbReference>
<keyword evidence="2" id="KW-1185">Reference proteome</keyword>
<protein>
    <submittedName>
        <fullName evidence="1">Uncharacterized protein</fullName>
    </submittedName>
</protein>
<proteinExistence type="predicted"/>